<proteinExistence type="predicted"/>
<dbReference type="InterPro" id="IPR046560">
    <property type="entry name" value="DUF6714"/>
</dbReference>
<evidence type="ECO:0000313" key="1">
    <source>
        <dbReference type="EMBL" id="EEF63272.1"/>
    </source>
</evidence>
<sequence>MSLKQSIEEAFADVTYPGDNNITRCPYNCRECRRIAEYFRGKQWTGYPVEELRNNNAALSLFTPQAFHYFLPAFMLASIDFYEKGDVIPDAIRFHFEYCQEAKGHFVVRMSKLTSAQRQAIIDYLIYMEDKGAGSSEHAIGMLSEASEFA</sequence>
<accession>B9X9M8</accession>
<evidence type="ECO:0000313" key="2">
    <source>
        <dbReference type="Proteomes" id="UP000003688"/>
    </source>
</evidence>
<dbReference type="RefSeq" id="WP_007412579.1">
    <property type="nucleotide sequence ID" value="NZ_ABOX02000001.1"/>
</dbReference>
<dbReference type="STRING" id="320771.Cflav_PD5907"/>
<keyword evidence="2" id="KW-1185">Reference proteome</keyword>
<dbReference type="Proteomes" id="UP000003688">
    <property type="component" value="Unassembled WGS sequence"/>
</dbReference>
<dbReference type="Pfam" id="PF20461">
    <property type="entry name" value="DUF6714"/>
    <property type="match status" value="1"/>
</dbReference>
<protein>
    <submittedName>
        <fullName evidence="1">Uncharacterized protein</fullName>
    </submittedName>
</protein>
<comment type="caution">
    <text evidence="1">The sequence shown here is derived from an EMBL/GenBank/DDBJ whole genome shotgun (WGS) entry which is preliminary data.</text>
</comment>
<dbReference type="EMBL" id="ABOX02000001">
    <property type="protein sequence ID" value="EEF63272.1"/>
    <property type="molecule type" value="Genomic_DNA"/>
</dbReference>
<dbReference type="OrthoDB" id="1491013at2"/>
<dbReference type="AlphaFoldDB" id="B9X9M8"/>
<name>B9X9M8_PEDPL</name>
<reference evidence="1 2" key="1">
    <citation type="journal article" date="2011" name="J. Bacteriol.">
        <title>Genome sequence of 'Pedosphaera parvula' Ellin514, an aerobic Verrucomicrobial isolate from pasture soil.</title>
        <authorList>
            <person name="Kant R."/>
            <person name="van Passel M.W."/>
            <person name="Sangwan P."/>
            <person name="Palva A."/>
            <person name="Lucas S."/>
            <person name="Copeland A."/>
            <person name="Lapidus A."/>
            <person name="Glavina Del Rio T."/>
            <person name="Dalin E."/>
            <person name="Tice H."/>
            <person name="Bruce D."/>
            <person name="Goodwin L."/>
            <person name="Pitluck S."/>
            <person name="Chertkov O."/>
            <person name="Larimer F.W."/>
            <person name="Land M.L."/>
            <person name="Hauser L."/>
            <person name="Brettin T.S."/>
            <person name="Detter J.C."/>
            <person name="Han S."/>
            <person name="de Vos W.M."/>
            <person name="Janssen P.H."/>
            <person name="Smidt H."/>
        </authorList>
    </citation>
    <scope>NUCLEOTIDE SEQUENCE [LARGE SCALE GENOMIC DNA]</scope>
    <source>
        <strain evidence="1 2">Ellin514</strain>
    </source>
</reference>
<gene>
    <name evidence="1" type="ORF">Cflav_PD5907</name>
</gene>
<organism evidence="1 2">
    <name type="scientific">Pedosphaera parvula (strain Ellin514)</name>
    <dbReference type="NCBI Taxonomy" id="320771"/>
    <lineage>
        <taxon>Bacteria</taxon>
        <taxon>Pseudomonadati</taxon>
        <taxon>Verrucomicrobiota</taxon>
        <taxon>Pedosphaerae</taxon>
        <taxon>Pedosphaerales</taxon>
        <taxon>Pedosphaeraceae</taxon>
        <taxon>Pedosphaera</taxon>
    </lineage>
</organism>